<keyword evidence="2" id="KW-1185">Reference proteome</keyword>
<evidence type="ECO:0008006" key="3">
    <source>
        <dbReference type="Google" id="ProtNLM"/>
    </source>
</evidence>
<dbReference type="EMBL" id="CP060714">
    <property type="protein sequence ID" value="QNN56422.1"/>
    <property type="molecule type" value="Genomic_DNA"/>
</dbReference>
<dbReference type="RefSeq" id="WP_187596688.1">
    <property type="nucleotide sequence ID" value="NZ_CP060714.1"/>
</dbReference>
<sequence>MSSNGMDVFLSQFRSARSSPSPEHASVKVQDWFFWVEQAKEADLQRALSCAMAQRLSPQIWFELALAKLPDAAWGELVNEALPEALAALRDGASLDKALPLHETLLMQASWQQPQTLRPHVLDLVSPVLDGSLQLHWRVWQELDEGTADAVRRLLDECFEKSHHNACMVGMAILLSLGDAVSLKQASQLLARWETEDRVYKGCQLHEFEAPQPHLHSTAPLHMVFPAGYELKEDWVPRHWHPTARGVPQGPSWPVGGEGRGQCGCCGGPLCHLLSLPESLVFNSSNGLNRTVKTDEWMSKAQPAVSLSLCMSCLESGAGELHYGHDAGGGATCLHPNTVSEPEIPDYVVDGPLLPGTMRLARTAERWSAQPWEVGQYLYRVGGAPTWVQSPWYPVCRHCGDAMHFVLQLDSGLPEARRKVERLWGSGGLLYAFACTPCRRSAFLIQHT</sequence>
<evidence type="ECO:0000313" key="2">
    <source>
        <dbReference type="Proteomes" id="UP000515811"/>
    </source>
</evidence>
<organism evidence="1 2">
    <name type="scientific">Diaphorobacter ruginosibacter</name>
    <dbReference type="NCBI Taxonomy" id="1715720"/>
    <lineage>
        <taxon>Bacteria</taxon>
        <taxon>Pseudomonadati</taxon>
        <taxon>Pseudomonadota</taxon>
        <taxon>Betaproteobacteria</taxon>
        <taxon>Burkholderiales</taxon>
        <taxon>Comamonadaceae</taxon>
        <taxon>Diaphorobacter</taxon>
    </lineage>
</organism>
<dbReference type="AlphaFoldDB" id="A0A7G9RLE7"/>
<proteinExistence type="predicted"/>
<name>A0A7G9RLE7_9BURK</name>
<evidence type="ECO:0000313" key="1">
    <source>
        <dbReference type="EMBL" id="QNN56422.1"/>
    </source>
</evidence>
<gene>
    <name evidence="1" type="ORF">H9K76_18020</name>
</gene>
<dbReference type="Proteomes" id="UP000515811">
    <property type="component" value="Chromosome"/>
</dbReference>
<reference evidence="1 2" key="1">
    <citation type="submission" date="2020-08" db="EMBL/GenBank/DDBJ databases">
        <title>Genome sequence of Diaphorobacter ruginosibacter DSM 27467T.</title>
        <authorList>
            <person name="Hyun D.-W."/>
            <person name="Bae J.-W."/>
        </authorList>
    </citation>
    <scope>NUCLEOTIDE SEQUENCE [LARGE SCALE GENOMIC DNA]</scope>
    <source>
        <strain evidence="1 2">DSM 27467</strain>
    </source>
</reference>
<dbReference type="KEGG" id="drg:H9K76_18020"/>
<protein>
    <recommendedName>
        <fullName evidence="3">DUF1963 domain-containing protein</fullName>
    </recommendedName>
</protein>
<accession>A0A7G9RLE7</accession>